<evidence type="ECO:0000313" key="2">
    <source>
        <dbReference type="Proteomes" id="UP000016057"/>
    </source>
</evidence>
<dbReference type="RefSeq" id="WP_009490175.1">
    <property type="nucleotide sequence ID" value="NZ_AMYT01000017.1"/>
</dbReference>
<reference evidence="1 2" key="1">
    <citation type="journal article" date="2013" name="Genome Announc.">
        <title>Draft Genome Sequence of Catellicoccus marimammalium, a Novel Species Commonly Found in Gull Feces.</title>
        <authorList>
            <person name="Weigand M.R."/>
            <person name="Ryu H."/>
            <person name="Bozcek L."/>
            <person name="Konstantinidis K.T."/>
            <person name="Santo Domingo J.W."/>
        </authorList>
    </citation>
    <scope>NUCLEOTIDE SEQUENCE [LARGE SCALE GENOMIC DNA]</scope>
    <source>
        <strain evidence="1 2">M35/04/3</strain>
    </source>
</reference>
<dbReference type="OrthoDB" id="9788704at2"/>
<proteinExistence type="predicted"/>
<dbReference type="Proteomes" id="UP000016057">
    <property type="component" value="Unassembled WGS sequence"/>
</dbReference>
<keyword evidence="2" id="KW-1185">Reference proteome</keyword>
<dbReference type="STRING" id="1234409.C683_0754"/>
<gene>
    <name evidence="1" type="ORF">C683_0754</name>
</gene>
<accession>K8ZLI5</accession>
<evidence type="ECO:0008006" key="3">
    <source>
        <dbReference type="Google" id="ProtNLM"/>
    </source>
</evidence>
<organism evidence="1 2">
    <name type="scientific">Catellicoccus marimammalium M35/04/3</name>
    <dbReference type="NCBI Taxonomy" id="1234409"/>
    <lineage>
        <taxon>Bacteria</taxon>
        <taxon>Bacillati</taxon>
        <taxon>Bacillota</taxon>
        <taxon>Bacilli</taxon>
        <taxon>Lactobacillales</taxon>
        <taxon>Enterococcaceae</taxon>
        <taxon>Catellicoccus</taxon>
    </lineage>
</organism>
<evidence type="ECO:0000313" key="1">
    <source>
        <dbReference type="EMBL" id="EKU27423.1"/>
    </source>
</evidence>
<dbReference type="AlphaFoldDB" id="K8ZLI5"/>
<protein>
    <recommendedName>
        <fullName evidence="3">LIM zinc-binding domain-containing protein</fullName>
    </recommendedName>
</protein>
<comment type="caution">
    <text evidence="1">The sequence shown here is derived from an EMBL/GenBank/DDBJ whole genome shotgun (WGS) entry which is preliminary data.</text>
</comment>
<dbReference type="EMBL" id="AMYT01000017">
    <property type="protein sequence ID" value="EKU27423.1"/>
    <property type="molecule type" value="Genomic_DNA"/>
</dbReference>
<sequence length="78" mass="8930">MKCNQCGKNLQDTQSWMCEEEGHEIYLCEDCFSQLEGSEEEIVFCASCLRPLLPGEEYMEETETGEAFCLSCAEKLMQ</sequence>
<name>K8ZLI5_9ENTE</name>